<evidence type="ECO:0000313" key="3">
    <source>
        <dbReference type="EMBL" id="QDU20637.1"/>
    </source>
</evidence>
<evidence type="ECO:0000259" key="2">
    <source>
        <dbReference type="Pfam" id="PF06283"/>
    </source>
</evidence>
<organism evidence="3 4">
    <name type="scientific">Urbifossiella limnaea</name>
    <dbReference type="NCBI Taxonomy" id="2528023"/>
    <lineage>
        <taxon>Bacteria</taxon>
        <taxon>Pseudomonadati</taxon>
        <taxon>Planctomycetota</taxon>
        <taxon>Planctomycetia</taxon>
        <taxon>Gemmatales</taxon>
        <taxon>Gemmataceae</taxon>
        <taxon>Urbifossiella</taxon>
    </lineage>
</organism>
<dbReference type="SUPFAM" id="SSF52317">
    <property type="entry name" value="Class I glutamine amidotransferase-like"/>
    <property type="match status" value="1"/>
</dbReference>
<feature type="signal peptide" evidence="1">
    <location>
        <begin position="1"/>
        <end position="24"/>
    </location>
</feature>
<dbReference type="PANTHER" id="PTHR40469">
    <property type="entry name" value="SECRETED GLYCOSYL HYDROLASE"/>
    <property type="match status" value="1"/>
</dbReference>
<dbReference type="InterPro" id="IPR029062">
    <property type="entry name" value="Class_I_gatase-like"/>
</dbReference>
<dbReference type="InterPro" id="IPR029010">
    <property type="entry name" value="ThuA-like"/>
</dbReference>
<evidence type="ECO:0000313" key="4">
    <source>
        <dbReference type="Proteomes" id="UP000319576"/>
    </source>
</evidence>
<feature type="domain" description="ThuA-like" evidence="2">
    <location>
        <begin position="50"/>
        <end position="283"/>
    </location>
</feature>
<protein>
    <submittedName>
        <fullName evidence="3">Trehalose utilization</fullName>
    </submittedName>
</protein>
<dbReference type="Proteomes" id="UP000319576">
    <property type="component" value="Chromosome"/>
</dbReference>
<proteinExistence type="predicted"/>
<sequence precursor="true">MTRPLVAAALGLVAAALVSLSASAQPPDQLAKVEAALPDKAPATPKAPRNILIYSRTAGFRHSSIAIGTRAIILMGDKTKAYTAFATEDESFFEPEKLAKFDAVFMLNTTGNCLRPKSGDKATQDAREEALKKSLEAFVASGKGLIGVHSATDTYGGWKAYNKMMGGAFDGHPWNAGGKVGVKNLDPTHPINASFNGGGFDITDEIYQFRADTAVQGERRYLLALDGEKTNLKIGKRADGFYPISWVTTYDKGRNFYCSLGHNEAIFWNPAVLRHYLAGIQYALGDLEVDATPTAAKK</sequence>
<keyword evidence="1" id="KW-0732">Signal</keyword>
<dbReference type="Gene3D" id="3.40.50.880">
    <property type="match status" value="1"/>
</dbReference>
<dbReference type="AlphaFoldDB" id="A0A517XT19"/>
<dbReference type="KEGG" id="uli:ETAA1_25930"/>
<dbReference type="EMBL" id="CP036273">
    <property type="protein sequence ID" value="QDU20637.1"/>
    <property type="molecule type" value="Genomic_DNA"/>
</dbReference>
<reference evidence="3 4" key="1">
    <citation type="submission" date="2019-02" db="EMBL/GenBank/DDBJ databases">
        <title>Deep-cultivation of Planctomycetes and their phenomic and genomic characterization uncovers novel biology.</title>
        <authorList>
            <person name="Wiegand S."/>
            <person name="Jogler M."/>
            <person name="Boedeker C."/>
            <person name="Pinto D."/>
            <person name="Vollmers J."/>
            <person name="Rivas-Marin E."/>
            <person name="Kohn T."/>
            <person name="Peeters S.H."/>
            <person name="Heuer A."/>
            <person name="Rast P."/>
            <person name="Oberbeckmann S."/>
            <person name="Bunk B."/>
            <person name="Jeske O."/>
            <person name="Meyerdierks A."/>
            <person name="Storesund J.E."/>
            <person name="Kallscheuer N."/>
            <person name="Luecker S."/>
            <person name="Lage O.M."/>
            <person name="Pohl T."/>
            <person name="Merkel B.J."/>
            <person name="Hornburger P."/>
            <person name="Mueller R.-W."/>
            <person name="Bruemmer F."/>
            <person name="Labrenz M."/>
            <person name="Spormann A.M."/>
            <person name="Op den Camp H."/>
            <person name="Overmann J."/>
            <person name="Amann R."/>
            <person name="Jetten M.S.M."/>
            <person name="Mascher T."/>
            <person name="Medema M.H."/>
            <person name="Devos D.P."/>
            <person name="Kaster A.-K."/>
            <person name="Ovreas L."/>
            <person name="Rohde M."/>
            <person name="Galperin M.Y."/>
            <person name="Jogler C."/>
        </authorList>
    </citation>
    <scope>NUCLEOTIDE SEQUENCE [LARGE SCALE GENOMIC DNA]</scope>
    <source>
        <strain evidence="3 4">ETA_A1</strain>
    </source>
</reference>
<name>A0A517XT19_9BACT</name>
<dbReference type="RefSeq" id="WP_145238533.1">
    <property type="nucleotide sequence ID" value="NZ_CP036273.1"/>
</dbReference>
<gene>
    <name evidence="3" type="ORF">ETAA1_25930</name>
</gene>
<feature type="chain" id="PRO_5022242144" evidence="1">
    <location>
        <begin position="25"/>
        <end position="298"/>
    </location>
</feature>
<keyword evidence="4" id="KW-1185">Reference proteome</keyword>
<dbReference type="PANTHER" id="PTHR40469:SF2">
    <property type="entry name" value="GALACTOSE-BINDING DOMAIN-LIKE SUPERFAMILY PROTEIN"/>
    <property type="match status" value="1"/>
</dbReference>
<evidence type="ECO:0000256" key="1">
    <source>
        <dbReference type="SAM" id="SignalP"/>
    </source>
</evidence>
<dbReference type="Pfam" id="PF06283">
    <property type="entry name" value="ThuA"/>
    <property type="match status" value="1"/>
</dbReference>
<accession>A0A517XT19</accession>
<dbReference type="OrthoDB" id="9785923at2"/>